<keyword evidence="2" id="KW-1133">Transmembrane helix</keyword>
<dbReference type="EMBL" id="BMXL01000023">
    <property type="protein sequence ID" value="GHD32416.1"/>
    <property type="molecule type" value="Genomic_DNA"/>
</dbReference>
<evidence type="ECO:0000313" key="3">
    <source>
        <dbReference type="EMBL" id="GHD32416.1"/>
    </source>
</evidence>
<gene>
    <name evidence="3" type="ORF">GCM10007147_36020</name>
</gene>
<feature type="transmembrane region" description="Helical" evidence="2">
    <location>
        <begin position="199"/>
        <end position="219"/>
    </location>
</feature>
<comment type="caution">
    <text evidence="3">The sequence shown here is derived from an EMBL/GenBank/DDBJ whole genome shotgun (WGS) entry which is preliminary data.</text>
</comment>
<sequence length="386" mass="42677">MTESGTDNGERHITVGVITDPVAMPVLLGKQLAQDLPRVLSEHVDSSREWSVQTREERLPPSDSRHTAMMELAATEMGERGWDIAVCITDLPMRVGKQAIMGDVNNGRRVVVVSLPAFGAVRLQRRVLAVVAQLIADVYRPGTPEEGTEQHARRRLPVLNRRFQRQTPDQDGVDSRIASRWGSPQLLLGMVRANRPWRLVWGMTGPLVGAFAFSAFYLLNSTVWEMATTLSSWRMILTVIGALAVMTGWLVVYHHLWEPVRERPRGEREEAVLFNASTVLTLGTGVAFMYIGLCLVNLTASLVLLPSELLQSYVTGSVGVSTYLLITLLVTSAATVAGAIGSGFESEDSVRNAAFSLRERERREAFREKHEQRQRAAESSGESSRG</sequence>
<protein>
    <recommendedName>
        <fullName evidence="5">5,10-methylene-tetrahydrofolate dehydrogenase</fullName>
    </recommendedName>
</protein>
<evidence type="ECO:0000256" key="2">
    <source>
        <dbReference type="SAM" id="Phobius"/>
    </source>
</evidence>
<feature type="transmembrane region" description="Helical" evidence="2">
    <location>
        <begin position="231"/>
        <end position="252"/>
    </location>
</feature>
<feature type="transmembrane region" description="Helical" evidence="2">
    <location>
        <begin position="320"/>
        <end position="341"/>
    </location>
</feature>
<evidence type="ECO:0000256" key="1">
    <source>
        <dbReference type="SAM" id="MobiDB-lite"/>
    </source>
</evidence>
<feature type="transmembrane region" description="Helical" evidence="2">
    <location>
        <begin position="272"/>
        <end position="300"/>
    </location>
</feature>
<keyword evidence="2" id="KW-0472">Membrane</keyword>
<feature type="region of interest" description="Disordered" evidence="1">
    <location>
        <begin position="363"/>
        <end position="386"/>
    </location>
</feature>
<organism evidence="3 4">
    <name type="scientific">Nocardiopsis kunsanensis</name>
    <dbReference type="NCBI Taxonomy" id="141693"/>
    <lineage>
        <taxon>Bacteria</taxon>
        <taxon>Bacillati</taxon>
        <taxon>Actinomycetota</taxon>
        <taxon>Actinomycetes</taxon>
        <taxon>Streptosporangiales</taxon>
        <taxon>Nocardiopsidaceae</taxon>
        <taxon>Nocardiopsis</taxon>
    </lineage>
</organism>
<dbReference type="RefSeq" id="WP_193518373.1">
    <property type="nucleotide sequence ID" value="NZ_BMXL01000023.1"/>
</dbReference>
<evidence type="ECO:0008006" key="5">
    <source>
        <dbReference type="Google" id="ProtNLM"/>
    </source>
</evidence>
<keyword evidence="2" id="KW-0812">Transmembrane</keyword>
<dbReference type="AlphaFoldDB" id="A0A918XIK2"/>
<reference evidence="3 4" key="1">
    <citation type="journal article" date="2014" name="Int. J. Syst. Evol. Microbiol.">
        <title>Complete genome sequence of Corynebacterium casei LMG S-19264T (=DSM 44701T), isolated from a smear-ripened cheese.</title>
        <authorList>
            <consortium name="US DOE Joint Genome Institute (JGI-PGF)"/>
            <person name="Walter F."/>
            <person name="Albersmeier A."/>
            <person name="Kalinowski J."/>
            <person name="Ruckert C."/>
        </authorList>
    </citation>
    <scope>NUCLEOTIDE SEQUENCE [LARGE SCALE GENOMIC DNA]</scope>
    <source>
        <strain evidence="3 4">KCTC 19473</strain>
    </source>
</reference>
<evidence type="ECO:0000313" key="4">
    <source>
        <dbReference type="Proteomes" id="UP000654947"/>
    </source>
</evidence>
<proteinExistence type="predicted"/>
<name>A0A918XIK2_9ACTN</name>
<feature type="compositionally biased region" description="Basic and acidic residues" evidence="1">
    <location>
        <begin position="363"/>
        <end position="376"/>
    </location>
</feature>
<accession>A0A918XIK2</accession>
<dbReference type="Proteomes" id="UP000654947">
    <property type="component" value="Unassembled WGS sequence"/>
</dbReference>
<keyword evidence="4" id="KW-1185">Reference proteome</keyword>